<dbReference type="InterPro" id="IPR023209">
    <property type="entry name" value="DAO"/>
</dbReference>
<dbReference type="InterPro" id="IPR006181">
    <property type="entry name" value="D-amino_acid_oxidase_CS"/>
</dbReference>
<evidence type="ECO:0000256" key="6">
    <source>
        <dbReference type="ARBA" id="ARBA00039101"/>
    </source>
</evidence>
<dbReference type="AlphaFoldDB" id="A0A2Z3RYC4"/>
<dbReference type="Gene3D" id="3.40.50.720">
    <property type="entry name" value="NAD(P)-binding Rossmann-like Domain"/>
    <property type="match status" value="1"/>
</dbReference>
<evidence type="ECO:0000256" key="1">
    <source>
        <dbReference type="ARBA" id="ARBA00001974"/>
    </source>
</evidence>
<dbReference type="EC" id="1.4.3.3" evidence="6"/>
<dbReference type="PROSITE" id="PS00677">
    <property type="entry name" value="DAO"/>
    <property type="match status" value="1"/>
</dbReference>
<comment type="catalytic activity">
    <reaction evidence="8">
        <text>a D-alpha-amino acid + O2 + H2O = a 2-oxocarboxylate + H2O2 + NH4(+)</text>
        <dbReference type="Rhea" id="RHEA:21816"/>
        <dbReference type="ChEBI" id="CHEBI:15377"/>
        <dbReference type="ChEBI" id="CHEBI:15379"/>
        <dbReference type="ChEBI" id="CHEBI:16240"/>
        <dbReference type="ChEBI" id="CHEBI:28938"/>
        <dbReference type="ChEBI" id="CHEBI:35179"/>
        <dbReference type="ChEBI" id="CHEBI:59871"/>
        <dbReference type="EC" id="1.4.3.3"/>
    </reaction>
    <physiologicalReaction direction="left-to-right" evidence="8">
        <dbReference type="Rhea" id="RHEA:21817"/>
    </physiologicalReaction>
</comment>
<dbReference type="GO" id="GO:0003884">
    <property type="term" value="F:D-amino-acid oxidase activity"/>
    <property type="evidence" value="ECO:0007669"/>
    <property type="project" value="UniProtKB-EC"/>
</dbReference>
<dbReference type="EMBL" id="CP023994">
    <property type="protein sequence ID" value="AWR21769.1"/>
    <property type="molecule type" value="Genomic_DNA"/>
</dbReference>
<name>A0A2Z3RYC4_9MICO</name>
<dbReference type="GO" id="GO:0005737">
    <property type="term" value="C:cytoplasm"/>
    <property type="evidence" value="ECO:0007669"/>
    <property type="project" value="TreeGrafter"/>
</dbReference>
<evidence type="ECO:0000313" key="11">
    <source>
        <dbReference type="EMBL" id="AWR21769.1"/>
    </source>
</evidence>
<accession>A0A2Z3RYC4</accession>
<evidence type="ECO:0000313" key="12">
    <source>
        <dbReference type="Proteomes" id="UP000246894"/>
    </source>
</evidence>
<feature type="domain" description="FAD dependent oxidoreductase" evidence="10">
    <location>
        <begin position="6"/>
        <end position="312"/>
    </location>
</feature>
<dbReference type="PIRSF" id="PIRSF000189">
    <property type="entry name" value="D-aa_oxidase"/>
    <property type="match status" value="1"/>
</dbReference>
<keyword evidence="3" id="KW-0285">Flavoprotein</keyword>
<dbReference type="SUPFAM" id="SSF51971">
    <property type="entry name" value="Nucleotide-binding domain"/>
    <property type="match status" value="1"/>
</dbReference>
<dbReference type="Gene3D" id="3.30.9.10">
    <property type="entry name" value="D-Amino Acid Oxidase, subunit A, domain 2"/>
    <property type="match status" value="1"/>
</dbReference>
<feature type="binding site" evidence="9">
    <location>
        <begin position="296"/>
        <end position="301"/>
    </location>
    <ligand>
        <name>FAD</name>
        <dbReference type="ChEBI" id="CHEBI:57692"/>
    </ligand>
</feature>
<sequence>MTTSSDVLVVGAGVSGLSVGILLLKQGYSVEVWAKDIPPHTTSDVAAALWYPYLCQPRNKAITWSKNTHDYLKEHALPDPRSGCIVRSFLELFEEPVGEPWWAEAVDSYRHVCPEELPPGYVDGYQTDVVLMDSEVYMRWLVDVFSELGGVLTVRELYDFGEAFAVNPLVINCTGLGSRELCSDEKVYPVRGQVVRAALNSFSDIVVSETASGLSLIAPRIDDVVLGGTTQAHNWNTEEDPADTADILRKVAALSPDFENVTVLDVKVGLRPARDEVRLEAEKVDGGVLIHNYGHGGAGYTLSWGCAQDVVALVQANLHR</sequence>
<gene>
    <name evidence="11" type="ORF">AURMO_01177</name>
</gene>
<evidence type="ECO:0000256" key="8">
    <source>
        <dbReference type="ARBA" id="ARBA00049547"/>
    </source>
</evidence>
<feature type="binding site" evidence="9">
    <location>
        <begin position="47"/>
        <end position="49"/>
    </location>
    <ligand>
        <name>FAD</name>
        <dbReference type="ChEBI" id="CHEBI:57692"/>
    </ligand>
</feature>
<dbReference type="SUPFAM" id="SSF54373">
    <property type="entry name" value="FAD-linked reductases, C-terminal domain"/>
    <property type="match status" value="1"/>
</dbReference>
<evidence type="ECO:0000256" key="4">
    <source>
        <dbReference type="ARBA" id="ARBA00022827"/>
    </source>
</evidence>
<organism evidence="11 12">
    <name type="scientific">Aurantimicrobium photophilum</name>
    <dbReference type="NCBI Taxonomy" id="1987356"/>
    <lineage>
        <taxon>Bacteria</taxon>
        <taxon>Bacillati</taxon>
        <taxon>Actinomycetota</taxon>
        <taxon>Actinomycetes</taxon>
        <taxon>Micrococcales</taxon>
        <taxon>Microbacteriaceae</taxon>
        <taxon>Aurantimicrobium</taxon>
    </lineage>
</organism>
<dbReference type="KEGG" id="aum:AURMO_01177"/>
<dbReference type="GO" id="GO:0019478">
    <property type="term" value="P:D-amino acid catabolic process"/>
    <property type="evidence" value="ECO:0007669"/>
    <property type="project" value="TreeGrafter"/>
</dbReference>
<keyword evidence="5" id="KW-0560">Oxidoreductase</keyword>
<feature type="binding site" evidence="9">
    <location>
        <begin position="42"/>
        <end position="43"/>
    </location>
    <ligand>
        <name>FAD</name>
        <dbReference type="ChEBI" id="CHEBI:57692"/>
    </ligand>
</feature>
<comment type="cofactor">
    <cofactor evidence="1 9">
        <name>FAD</name>
        <dbReference type="ChEBI" id="CHEBI:57692"/>
    </cofactor>
</comment>
<dbReference type="RefSeq" id="WP_162532686.1">
    <property type="nucleotide sequence ID" value="NZ_CP023994.1"/>
</dbReference>
<feature type="binding site" evidence="9">
    <location>
        <position position="174"/>
    </location>
    <ligand>
        <name>FAD</name>
        <dbReference type="ChEBI" id="CHEBI:57692"/>
    </ligand>
</feature>
<proteinExistence type="inferred from homology"/>
<keyword evidence="4 9" id="KW-0274">FAD</keyword>
<dbReference type="Pfam" id="PF01266">
    <property type="entry name" value="DAO"/>
    <property type="match status" value="1"/>
</dbReference>
<comment type="similarity">
    <text evidence="2">Belongs to the DAMOX/DASOX family.</text>
</comment>
<evidence type="ECO:0000256" key="7">
    <source>
        <dbReference type="ARBA" id="ARBA00039751"/>
    </source>
</evidence>
<evidence type="ECO:0000256" key="5">
    <source>
        <dbReference type="ARBA" id="ARBA00023002"/>
    </source>
</evidence>
<evidence type="ECO:0000256" key="9">
    <source>
        <dbReference type="PIRSR" id="PIRSR000189-1"/>
    </source>
</evidence>
<dbReference type="InterPro" id="IPR006076">
    <property type="entry name" value="FAD-dep_OxRdtase"/>
</dbReference>
<keyword evidence="12" id="KW-1185">Reference proteome</keyword>
<feature type="binding site" evidence="9">
    <location>
        <position position="297"/>
    </location>
    <ligand>
        <name>D-dopa</name>
        <dbReference type="ChEBI" id="CHEBI:149689"/>
    </ligand>
</feature>
<dbReference type="GO" id="GO:0071949">
    <property type="term" value="F:FAD binding"/>
    <property type="evidence" value="ECO:0007669"/>
    <property type="project" value="InterPro"/>
</dbReference>
<evidence type="ECO:0000256" key="3">
    <source>
        <dbReference type="ARBA" id="ARBA00022630"/>
    </source>
</evidence>
<evidence type="ECO:0000259" key="10">
    <source>
        <dbReference type="Pfam" id="PF01266"/>
    </source>
</evidence>
<dbReference type="PANTHER" id="PTHR11530">
    <property type="entry name" value="D-AMINO ACID OXIDASE"/>
    <property type="match status" value="1"/>
</dbReference>
<evidence type="ECO:0000256" key="2">
    <source>
        <dbReference type="ARBA" id="ARBA00006730"/>
    </source>
</evidence>
<protein>
    <recommendedName>
        <fullName evidence="7">D-amino-acid oxidase</fullName>
        <ecNumber evidence="6">1.4.3.3</ecNumber>
    </recommendedName>
</protein>
<reference evidence="11 12" key="1">
    <citation type="submission" date="2017-10" db="EMBL/GenBank/DDBJ databases">
        <title>Genome of an Actinobacterium that displays light-enhanced growth.</title>
        <authorList>
            <person name="Maresca J.A."/>
            <person name="Hempel P."/>
            <person name="Shevchenko O."/>
            <person name="Miller K.J."/>
            <person name="Hahn M.W."/>
        </authorList>
    </citation>
    <scope>NUCLEOTIDE SEQUENCE [LARGE SCALE GENOMIC DNA]</scope>
    <source>
        <strain evidence="11 12">MWH-Mo1</strain>
    </source>
</reference>
<dbReference type="PANTHER" id="PTHR11530:SF11">
    <property type="entry name" value="D-ASPARTATE OXIDASE"/>
    <property type="match status" value="1"/>
</dbReference>
<dbReference type="Proteomes" id="UP000246894">
    <property type="component" value="Chromosome"/>
</dbReference>
<feature type="binding site" evidence="9">
    <location>
        <position position="271"/>
    </location>
    <ligand>
        <name>D-dopa</name>
        <dbReference type="ChEBI" id="CHEBI:149689"/>
    </ligand>
</feature>